<dbReference type="RefSeq" id="WP_345416765.1">
    <property type="nucleotide sequence ID" value="NZ_BAABGT010000032.1"/>
</dbReference>
<dbReference type="EMBL" id="BAABGT010000032">
    <property type="protein sequence ID" value="GAA4545819.1"/>
    <property type="molecule type" value="Genomic_DNA"/>
</dbReference>
<dbReference type="PANTHER" id="PTHR30055:SF235">
    <property type="entry name" value="TRANSCRIPTIONAL REGULATORY PROTEIN"/>
    <property type="match status" value="1"/>
</dbReference>
<keyword evidence="6" id="KW-1185">Reference proteome</keyword>
<comment type="caution">
    <text evidence="5">The sequence shown here is derived from an EMBL/GenBank/DDBJ whole genome shotgun (WGS) entry which is preliminary data.</text>
</comment>
<dbReference type="Pfam" id="PF17920">
    <property type="entry name" value="TetR_C_16"/>
    <property type="match status" value="1"/>
</dbReference>
<dbReference type="PANTHER" id="PTHR30055">
    <property type="entry name" value="HTH-TYPE TRANSCRIPTIONAL REGULATOR RUTR"/>
    <property type="match status" value="1"/>
</dbReference>
<organism evidence="5 6">
    <name type="scientific">Pseudonocardia xishanensis</name>
    <dbReference type="NCBI Taxonomy" id="630995"/>
    <lineage>
        <taxon>Bacteria</taxon>
        <taxon>Bacillati</taxon>
        <taxon>Actinomycetota</taxon>
        <taxon>Actinomycetes</taxon>
        <taxon>Pseudonocardiales</taxon>
        <taxon>Pseudonocardiaceae</taxon>
        <taxon>Pseudonocardia</taxon>
    </lineage>
</organism>
<evidence type="ECO:0000256" key="1">
    <source>
        <dbReference type="ARBA" id="ARBA00023125"/>
    </source>
</evidence>
<feature type="domain" description="HTH tetR-type" evidence="4">
    <location>
        <begin position="24"/>
        <end position="84"/>
    </location>
</feature>
<dbReference type="InterPro" id="IPR050109">
    <property type="entry name" value="HTH-type_TetR-like_transc_reg"/>
</dbReference>
<feature type="DNA-binding region" description="H-T-H motif" evidence="2">
    <location>
        <begin position="47"/>
        <end position="66"/>
    </location>
</feature>
<dbReference type="InterPro" id="IPR041678">
    <property type="entry name" value="TetR_C_16"/>
</dbReference>
<name>A0ABP8RRW8_9PSEU</name>
<gene>
    <name evidence="5" type="ORF">GCM10023175_26470</name>
</gene>
<dbReference type="InterPro" id="IPR009057">
    <property type="entry name" value="Homeodomain-like_sf"/>
</dbReference>
<dbReference type="InterPro" id="IPR001647">
    <property type="entry name" value="HTH_TetR"/>
</dbReference>
<proteinExistence type="predicted"/>
<protein>
    <submittedName>
        <fullName evidence="5">TetR family transcriptional regulator</fullName>
    </submittedName>
</protein>
<dbReference type="Pfam" id="PF00440">
    <property type="entry name" value="TetR_N"/>
    <property type="match status" value="1"/>
</dbReference>
<dbReference type="SUPFAM" id="SSF48498">
    <property type="entry name" value="Tetracyclin repressor-like, C-terminal domain"/>
    <property type="match status" value="1"/>
</dbReference>
<dbReference type="Gene3D" id="1.10.10.60">
    <property type="entry name" value="Homeodomain-like"/>
    <property type="match status" value="1"/>
</dbReference>
<evidence type="ECO:0000256" key="2">
    <source>
        <dbReference type="PROSITE-ProRule" id="PRU00335"/>
    </source>
</evidence>
<dbReference type="Proteomes" id="UP001501598">
    <property type="component" value="Unassembled WGS sequence"/>
</dbReference>
<dbReference type="PROSITE" id="PS50977">
    <property type="entry name" value="HTH_TETR_2"/>
    <property type="match status" value="1"/>
</dbReference>
<feature type="compositionally biased region" description="Basic and acidic residues" evidence="3">
    <location>
        <begin position="10"/>
        <end position="25"/>
    </location>
</feature>
<evidence type="ECO:0000259" key="4">
    <source>
        <dbReference type="PROSITE" id="PS50977"/>
    </source>
</evidence>
<evidence type="ECO:0000313" key="6">
    <source>
        <dbReference type="Proteomes" id="UP001501598"/>
    </source>
</evidence>
<keyword evidence="1 2" id="KW-0238">DNA-binding</keyword>
<reference evidence="6" key="1">
    <citation type="journal article" date="2019" name="Int. J. Syst. Evol. Microbiol.">
        <title>The Global Catalogue of Microorganisms (GCM) 10K type strain sequencing project: providing services to taxonomists for standard genome sequencing and annotation.</title>
        <authorList>
            <consortium name="The Broad Institute Genomics Platform"/>
            <consortium name="The Broad Institute Genome Sequencing Center for Infectious Disease"/>
            <person name="Wu L."/>
            <person name="Ma J."/>
        </authorList>
    </citation>
    <scope>NUCLEOTIDE SEQUENCE [LARGE SCALE GENOMIC DNA]</scope>
    <source>
        <strain evidence="6">JCM 17906</strain>
    </source>
</reference>
<dbReference type="InterPro" id="IPR036271">
    <property type="entry name" value="Tet_transcr_reg_TetR-rel_C_sf"/>
</dbReference>
<feature type="region of interest" description="Disordered" evidence="3">
    <location>
        <begin position="1"/>
        <end position="25"/>
    </location>
</feature>
<evidence type="ECO:0000256" key="3">
    <source>
        <dbReference type="SAM" id="MobiDB-lite"/>
    </source>
</evidence>
<dbReference type="SUPFAM" id="SSF46689">
    <property type="entry name" value="Homeodomain-like"/>
    <property type="match status" value="1"/>
</dbReference>
<sequence length="222" mass="23820">MSEPSARSGSEPEPRRRGRRTSGEDTRAALLAAARAEFTERGFEGATVRRIAERASVDPAMVNHWFGGKEALFTATLELPVDPGPLVRAAADGDPATLGERIVALFLQVWDVGPGGGPMIALLRSVAAHPSAVRMIREFVSRTILRPFVTPVAPDRADERAALVASQMLGLGMIRYVVQLEPLASADHTTIVALIGPTVQRYLTGPLPEVRGRDQGPTRPDS</sequence>
<dbReference type="Gene3D" id="1.10.357.10">
    <property type="entry name" value="Tetracycline Repressor, domain 2"/>
    <property type="match status" value="1"/>
</dbReference>
<accession>A0ABP8RRW8</accession>
<dbReference type="PRINTS" id="PR00455">
    <property type="entry name" value="HTHTETR"/>
</dbReference>
<evidence type="ECO:0000313" key="5">
    <source>
        <dbReference type="EMBL" id="GAA4545819.1"/>
    </source>
</evidence>